<dbReference type="SUPFAM" id="SSF51197">
    <property type="entry name" value="Clavaminate synthase-like"/>
    <property type="match status" value="1"/>
</dbReference>
<dbReference type="GO" id="GO:0008270">
    <property type="term" value="F:zinc ion binding"/>
    <property type="evidence" value="ECO:0007669"/>
    <property type="project" value="UniProtKB-KW"/>
</dbReference>
<dbReference type="InParanoid" id="A0A1U8B8L9"/>
<sequence>MSETKNDTDSDRDTPPDELRCKRSDGKIWRCKNWKIQGKSLCQEHYLKMQTRALERKKESHKAKNKRGNRNFSKKRGRGKDGFESEEESNEEFAVEGKKRRKKKKSEASDRSVNIGRTLKVEIDSTKKKKMVRRKRVVKREVSEQEEDGDFVDTRRTDSSSARASNGLKRRGLGWGKRIATANLKGEVSEEEMGPERRNNKFSGRKMALAKVKQEVLDEGEREFGGSNSARVLSGGSGLGTETTMRLRKRTVENMEMMKHVGLGSGKKRNQYGIDADSSMCHQCQRSDKERVVWCKGCNRKRYCVPCIQRWYPQLSEEAIEKCCPFCRGNCNCKACLRKDKMCKGLEISDVMVNEDEQSIHLRYLLDALLPFLKQFDKEQMMEREIEARIQGLAPSEMKIQKAIFYSDERAYCNNCRTSIFDFHRSCPKCSYDLCLTCCREIREECLQGAGEEVVIQYCDKGIDYVHGGDPSLKLSTVKQFSGLHAETSSKDSAGQESVWKAEENGSVPCPPTAMGGCGCGYLELRCLFEENFVSELVKKAEEMAGKHKSVDACGSSTQWCTCLNVAGKIGLDSKSSLKAASRMDSDDNYLYCPSARKIQHGELEHFQSHWIKGEPVIVRDALEFTSGLSWEPMVMWRAFREITNTKRSTHLAVTAIDCLDWCEVEINIHKFFTGYSEGRSHYNLWPEMLKLKDWPPSNFFDERLPRHGAEFVSALPFQQYTHPKHGILNLAVKLPKDVLKPDLGPKTYIAYGIAEELGRGDSVTKLHCDMSDAVNVLTHTAEVVLTPRQHGRIEMLKKKHRAQDQKELAEVVRIEENKEKSTSETAGIEQCSDALDEQRSCIGVDMKHIVNMNEVPKEDQKAENFGVRGARSPNFGAIIDENSDLTDQHDLENEGTRLSDKQFCEGKKQESRNLTLSQGSMVEATISYILPEDDKPYDSSMAVEENNMHGLDDDVAEDTKNMKTRKCFGGRKRKSRKFRSGFFGNKSKNLGIEVGSREQSSREDAGDNQGQDEDRTQLEGSMVSSDAEVLANETLPVDKLEGEKNSPRFTVEDDDGRHDTFSANKLEVLKYAEGGALWDIFRRQDVPKLEKYLKKHCREFRHIHCNQVEKVVHPIHDQSFYLTSEHKRKLKEEFGIEPWTFVQKLGEAVFIPAGCPHQVRNLKSCIKVALDFVSPENVHECIRLTEEFRTLPQNHRAKEDKLEVKRMTLHAIRKTVEDLEQLTKPKSTNEDQKLMKTEELFNSDPRQPLPSPAPSASLPLEQVDCADEPSCQN</sequence>
<evidence type="ECO:0000256" key="5">
    <source>
        <dbReference type="ARBA" id="ARBA00023163"/>
    </source>
</evidence>
<evidence type="ECO:0000256" key="4">
    <source>
        <dbReference type="ARBA" id="ARBA00023015"/>
    </source>
</evidence>
<dbReference type="Proteomes" id="UP000189703">
    <property type="component" value="Unplaced"/>
</dbReference>
<dbReference type="GO" id="GO:0000785">
    <property type="term" value="C:chromatin"/>
    <property type="evidence" value="ECO:0000318"/>
    <property type="project" value="GO_Central"/>
</dbReference>
<dbReference type="KEGG" id="nnu:104610850"/>
<feature type="compositionally biased region" description="Basic residues" evidence="9">
    <location>
        <begin position="59"/>
        <end position="78"/>
    </location>
</feature>
<dbReference type="eggNOG" id="KOG1356">
    <property type="taxonomic scope" value="Eukaryota"/>
</dbReference>
<evidence type="ECO:0000313" key="14">
    <source>
        <dbReference type="RefSeq" id="XP_010275974.1"/>
    </source>
</evidence>
<dbReference type="AlphaFoldDB" id="A0A1U8B8L9"/>
<evidence type="ECO:0000256" key="1">
    <source>
        <dbReference type="ARBA" id="ARBA00004123"/>
    </source>
</evidence>
<dbReference type="InterPro" id="IPR003347">
    <property type="entry name" value="JmjC_dom"/>
</dbReference>
<comment type="subcellular location">
    <subcellularLocation>
        <location evidence="1">Nucleus</location>
    </subcellularLocation>
</comment>
<dbReference type="GO" id="GO:0003712">
    <property type="term" value="F:transcription coregulator activity"/>
    <property type="evidence" value="ECO:0000318"/>
    <property type="project" value="GO_Central"/>
</dbReference>
<dbReference type="InterPro" id="IPR001841">
    <property type="entry name" value="Znf_RING"/>
</dbReference>
<protein>
    <submittedName>
        <fullName evidence="14">Lysine-specific demethylase JMJ25-like isoform X1</fullName>
    </submittedName>
</protein>
<dbReference type="GeneID" id="104610850"/>
<dbReference type="PANTHER" id="PTHR12549:SF11">
    <property type="entry name" value="LYSINE-SPECIFIC DEMETHYLASE JMJ25"/>
    <property type="match status" value="1"/>
</dbReference>
<feature type="domain" description="JmjC" evidence="11">
    <location>
        <begin position="724"/>
        <end position="1190"/>
    </location>
</feature>
<feature type="compositionally biased region" description="Basic and acidic residues" evidence="9">
    <location>
        <begin position="996"/>
        <end position="1006"/>
    </location>
</feature>
<name>A0A1U8B8L9_NELNU</name>
<evidence type="ECO:0000259" key="10">
    <source>
        <dbReference type="PROSITE" id="PS50089"/>
    </source>
</evidence>
<feature type="region of interest" description="Disordered" evidence="9">
    <location>
        <begin position="140"/>
        <end position="167"/>
    </location>
</feature>
<dbReference type="InterPro" id="IPR045109">
    <property type="entry name" value="LSDs-like"/>
</dbReference>
<keyword evidence="13" id="KW-1185">Reference proteome</keyword>
<feature type="region of interest" description="Disordered" evidence="9">
    <location>
        <begin position="990"/>
        <end position="1026"/>
    </location>
</feature>
<dbReference type="PROSITE" id="PS51667">
    <property type="entry name" value="WRC"/>
    <property type="match status" value="1"/>
</dbReference>
<dbReference type="Pfam" id="PF10497">
    <property type="entry name" value="zf-4CXXC_R1"/>
    <property type="match status" value="1"/>
</dbReference>
<evidence type="ECO:0000256" key="8">
    <source>
        <dbReference type="PROSITE-ProRule" id="PRU01002"/>
    </source>
</evidence>
<feature type="region of interest" description="Disordered" evidence="9">
    <location>
        <begin position="1"/>
        <end position="22"/>
    </location>
</feature>
<keyword evidence="4" id="KW-0805">Transcription regulation</keyword>
<dbReference type="OMA" id="VAQCPNH"/>
<feature type="region of interest" description="Disordered" evidence="9">
    <location>
        <begin position="53"/>
        <end position="115"/>
    </location>
</feature>
<feature type="compositionally biased region" description="Acidic residues" evidence="9">
    <location>
        <begin position="84"/>
        <end position="94"/>
    </location>
</feature>
<feature type="compositionally biased region" description="Basic and acidic residues" evidence="9">
    <location>
        <begin position="1225"/>
        <end position="1240"/>
    </location>
</feature>
<keyword evidence="5" id="KW-0804">Transcription</keyword>
<evidence type="ECO:0000259" key="12">
    <source>
        <dbReference type="PROSITE" id="PS51667"/>
    </source>
</evidence>
<dbReference type="FunFam" id="2.60.120.650:FF:000033">
    <property type="entry name" value="Transcription factor jumonji (JmjC) domain-containing protein"/>
    <property type="match status" value="1"/>
</dbReference>
<dbReference type="Gene3D" id="2.60.120.650">
    <property type="entry name" value="Cupin"/>
    <property type="match status" value="2"/>
</dbReference>
<dbReference type="Pfam" id="PF08879">
    <property type="entry name" value="WRC"/>
    <property type="match status" value="1"/>
</dbReference>
<evidence type="ECO:0000259" key="11">
    <source>
        <dbReference type="PROSITE" id="PS51184"/>
    </source>
</evidence>
<organism evidence="13 14">
    <name type="scientific">Nelumbo nucifera</name>
    <name type="common">Sacred lotus</name>
    <dbReference type="NCBI Taxonomy" id="4432"/>
    <lineage>
        <taxon>Eukaryota</taxon>
        <taxon>Viridiplantae</taxon>
        <taxon>Streptophyta</taxon>
        <taxon>Embryophyta</taxon>
        <taxon>Tracheophyta</taxon>
        <taxon>Spermatophyta</taxon>
        <taxon>Magnoliopsida</taxon>
        <taxon>Proteales</taxon>
        <taxon>Nelumbonaceae</taxon>
        <taxon>Nelumbo</taxon>
    </lineage>
</organism>
<dbReference type="OrthoDB" id="1667110at2759"/>
<dbReference type="RefSeq" id="XP_010275974.1">
    <property type="nucleotide sequence ID" value="XM_010277672.2"/>
</dbReference>
<keyword evidence="7" id="KW-0863">Zinc-finger</keyword>
<keyword evidence="3" id="KW-0479">Metal-binding</keyword>
<evidence type="ECO:0000256" key="3">
    <source>
        <dbReference type="ARBA" id="ARBA00022723"/>
    </source>
</evidence>
<dbReference type="GO" id="GO:0032454">
    <property type="term" value="F:histone H3K9 demethylase activity"/>
    <property type="evidence" value="ECO:0000318"/>
    <property type="project" value="GO_Central"/>
</dbReference>
<dbReference type="SMART" id="SM00558">
    <property type="entry name" value="JmjC"/>
    <property type="match status" value="1"/>
</dbReference>
<dbReference type="GO" id="GO:0000118">
    <property type="term" value="C:histone deacetylase complex"/>
    <property type="evidence" value="ECO:0000318"/>
    <property type="project" value="GO_Central"/>
</dbReference>
<feature type="domain" description="RING-type" evidence="10">
    <location>
        <begin position="281"/>
        <end position="328"/>
    </location>
</feature>
<comment type="similarity">
    <text evidence="2">Belongs to the JARID1 histone demethylase family.</text>
</comment>
<evidence type="ECO:0000313" key="13">
    <source>
        <dbReference type="Proteomes" id="UP000189703"/>
    </source>
</evidence>
<accession>A0A1U8B8L9</accession>
<dbReference type="PROSITE" id="PS51184">
    <property type="entry name" value="JMJC"/>
    <property type="match status" value="1"/>
</dbReference>
<dbReference type="PROSITE" id="PS50089">
    <property type="entry name" value="ZF_RING_2"/>
    <property type="match status" value="1"/>
</dbReference>
<dbReference type="GO" id="GO:0006357">
    <property type="term" value="P:regulation of transcription by RNA polymerase II"/>
    <property type="evidence" value="ECO:0000318"/>
    <property type="project" value="GO_Central"/>
</dbReference>
<dbReference type="InterPro" id="IPR014977">
    <property type="entry name" value="WRC_dom"/>
</dbReference>
<evidence type="ECO:0000256" key="2">
    <source>
        <dbReference type="ARBA" id="ARBA00006801"/>
    </source>
</evidence>
<feature type="region of interest" description="Disordered" evidence="9">
    <location>
        <begin position="1225"/>
        <end position="1274"/>
    </location>
</feature>
<proteinExistence type="inferred from homology"/>
<evidence type="ECO:0000256" key="6">
    <source>
        <dbReference type="ARBA" id="ARBA00023242"/>
    </source>
</evidence>
<keyword evidence="6" id="KW-0539">Nucleus</keyword>
<evidence type="ECO:0000256" key="7">
    <source>
        <dbReference type="PROSITE-ProRule" id="PRU00175"/>
    </source>
</evidence>
<dbReference type="InterPro" id="IPR018866">
    <property type="entry name" value="Znf-4CXXC_R1"/>
</dbReference>
<evidence type="ECO:0000256" key="9">
    <source>
        <dbReference type="SAM" id="MobiDB-lite"/>
    </source>
</evidence>
<dbReference type="Pfam" id="PF02373">
    <property type="entry name" value="JmjC"/>
    <property type="match status" value="1"/>
</dbReference>
<keyword evidence="7" id="KW-0862">Zinc</keyword>
<dbReference type="PANTHER" id="PTHR12549">
    <property type="entry name" value="JMJC DOMAIN-CONTAINING HISTONE DEMETHYLATION PROTEIN"/>
    <property type="match status" value="1"/>
</dbReference>
<comment type="caution">
    <text evidence="8">Lacks conserved residue(s) required for the propagation of feature annotation.</text>
</comment>
<dbReference type="GO" id="GO:0031490">
    <property type="term" value="F:chromatin DNA binding"/>
    <property type="evidence" value="ECO:0000318"/>
    <property type="project" value="GO_Central"/>
</dbReference>
<gene>
    <name evidence="14" type="primary">LOC104610850</name>
</gene>
<feature type="domain" description="WRC" evidence="12">
    <location>
        <begin position="15"/>
        <end position="60"/>
    </location>
</feature>
<reference evidence="14" key="1">
    <citation type="submission" date="2025-08" db="UniProtKB">
        <authorList>
            <consortium name="RefSeq"/>
        </authorList>
    </citation>
    <scope>IDENTIFICATION</scope>
</reference>